<dbReference type="RefSeq" id="WP_106239834.1">
    <property type="nucleotide sequence ID" value="NZ_PVNG01000006.1"/>
</dbReference>
<proteinExistence type="predicted"/>
<dbReference type="GO" id="GO:0003899">
    <property type="term" value="F:DNA-directed RNA polymerase activity"/>
    <property type="evidence" value="ECO:0007669"/>
    <property type="project" value="InterPro"/>
</dbReference>
<dbReference type="Pfam" id="PF03118">
    <property type="entry name" value="RNA_pol_A_CTD"/>
    <property type="match status" value="1"/>
</dbReference>
<dbReference type="GO" id="GO:0006351">
    <property type="term" value="P:DNA-templated transcription"/>
    <property type="evidence" value="ECO:0007669"/>
    <property type="project" value="InterPro"/>
</dbReference>
<evidence type="ECO:0000313" key="3">
    <source>
        <dbReference type="Proteomes" id="UP000238312"/>
    </source>
</evidence>
<dbReference type="Proteomes" id="UP000238312">
    <property type="component" value="Unassembled WGS sequence"/>
</dbReference>
<comment type="caution">
    <text evidence="2">The sequence shown here is derived from an EMBL/GenBank/DDBJ whole genome shotgun (WGS) entry which is preliminary data.</text>
</comment>
<name>A0A2T0N2H5_9ACTN</name>
<evidence type="ECO:0000313" key="2">
    <source>
        <dbReference type="EMBL" id="PRX66183.1"/>
    </source>
</evidence>
<dbReference type="InterPro" id="IPR010995">
    <property type="entry name" value="DNA_repair_Rad51/TF_NusA_a-hlx"/>
</dbReference>
<dbReference type="GO" id="GO:0000166">
    <property type="term" value="F:nucleotide binding"/>
    <property type="evidence" value="ECO:0007669"/>
    <property type="project" value="InterPro"/>
</dbReference>
<accession>A0A2T0N2H5</accession>
<dbReference type="SUPFAM" id="SSF47794">
    <property type="entry name" value="Rad51 N-terminal domain-like"/>
    <property type="match status" value="1"/>
</dbReference>
<evidence type="ECO:0000259" key="1">
    <source>
        <dbReference type="Pfam" id="PF03118"/>
    </source>
</evidence>
<sequence length="156" mass="17400">MATDLNRELTVTLTHEVWDHLLDRLGDYADDAEERPWLGDCFGCDRAEPGMCPKHQEEAEYGGQVRAWRDEIVDQLAAQTTTTADLVRYSLRPVKTNVSDLPGVSVALVNTLARAGIFTLRDLAKLSEEEVRGIRDLGAGRRAELRAALRKSAHDQ</sequence>
<dbReference type="EMBL" id="PVNG01000006">
    <property type="protein sequence ID" value="PRX66183.1"/>
    <property type="molecule type" value="Genomic_DNA"/>
</dbReference>
<reference evidence="2 3" key="1">
    <citation type="submission" date="2018-03" db="EMBL/GenBank/DDBJ databases">
        <title>Genomic Encyclopedia of Type Strains, Phase III (KMG-III): the genomes of soil and plant-associated and newly described type strains.</title>
        <authorList>
            <person name="Whitman W."/>
        </authorList>
    </citation>
    <scope>NUCLEOTIDE SEQUENCE [LARGE SCALE GENOMIC DNA]</scope>
    <source>
        <strain evidence="2 3">CGMCC 4.7104</strain>
    </source>
</reference>
<gene>
    <name evidence="2" type="ORF">B0I32_106319</name>
</gene>
<feature type="domain" description="RNA polymerase alpha subunit C-terminal" evidence="1">
    <location>
        <begin position="104"/>
        <end position="150"/>
    </location>
</feature>
<dbReference type="GO" id="GO:0003677">
    <property type="term" value="F:DNA binding"/>
    <property type="evidence" value="ECO:0007669"/>
    <property type="project" value="InterPro"/>
</dbReference>
<dbReference type="InterPro" id="IPR011260">
    <property type="entry name" value="RNAP_asu_C"/>
</dbReference>
<dbReference type="AlphaFoldDB" id="A0A2T0N2H5"/>
<keyword evidence="3" id="KW-1185">Reference proteome</keyword>
<dbReference type="Gene3D" id="1.10.150.20">
    <property type="entry name" value="5' to 3' exonuclease, C-terminal subdomain"/>
    <property type="match status" value="1"/>
</dbReference>
<organism evidence="2 3">
    <name type="scientific">Nonomuraea fuscirosea</name>
    <dbReference type="NCBI Taxonomy" id="1291556"/>
    <lineage>
        <taxon>Bacteria</taxon>
        <taxon>Bacillati</taxon>
        <taxon>Actinomycetota</taxon>
        <taxon>Actinomycetes</taxon>
        <taxon>Streptosporangiales</taxon>
        <taxon>Streptosporangiaceae</taxon>
        <taxon>Nonomuraea</taxon>
    </lineage>
</organism>
<protein>
    <submittedName>
        <fullName evidence="2">RNA polymerase alpha subunit</fullName>
    </submittedName>
</protein>